<feature type="short sequence motif" description="'HIGH' region" evidence="8">
    <location>
        <begin position="44"/>
        <end position="54"/>
    </location>
</feature>
<dbReference type="GO" id="GO:0004832">
    <property type="term" value="F:valine-tRNA ligase activity"/>
    <property type="evidence" value="ECO:0007669"/>
    <property type="project" value="UniProtKB-EC"/>
</dbReference>
<keyword evidence="1 8" id="KW-0963">Cytoplasm</keyword>
<dbReference type="EMBL" id="JAZHYN010000035">
    <property type="protein sequence ID" value="MEF3367225.1"/>
    <property type="molecule type" value="Genomic_DNA"/>
</dbReference>
<keyword evidence="2 8" id="KW-0436">Ligase</keyword>
<dbReference type="InterPro" id="IPR002300">
    <property type="entry name" value="aa-tRNA-synth_Ia"/>
</dbReference>
<feature type="domain" description="Valyl-tRNA synthetase tRNA-binding arm" evidence="11">
    <location>
        <begin position="837"/>
        <end position="901"/>
    </location>
</feature>
<accession>A0ABU7XJD5</accession>
<dbReference type="InterPro" id="IPR010978">
    <property type="entry name" value="tRNA-bd_arm"/>
</dbReference>
<dbReference type="Gene3D" id="1.10.730.10">
    <property type="entry name" value="Isoleucyl-tRNA Synthetase, Domain 1"/>
    <property type="match status" value="1"/>
</dbReference>
<keyword evidence="5 8" id="KW-0648">Protein biosynthesis</keyword>
<reference evidence="12 13" key="1">
    <citation type="submission" date="2024-02" db="EMBL/GenBank/DDBJ databases">
        <authorList>
            <person name="Grouzdev D."/>
        </authorList>
    </citation>
    <scope>NUCLEOTIDE SEQUENCE [LARGE SCALE GENOMIC DNA]</scope>
    <source>
        <strain evidence="12 13">9N</strain>
    </source>
</reference>
<protein>
    <recommendedName>
        <fullName evidence="8">Valine--tRNA ligase</fullName>
        <ecNumber evidence="8">6.1.1.9</ecNumber>
    </recommendedName>
    <alternativeName>
        <fullName evidence="8">Valyl-tRNA synthetase</fullName>
        <shortName evidence="8">ValRS</shortName>
    </alternativeName>
</protein>
<dbReference type="NCBIfam" id="TIGR00422">
    <property type="entry name" value="valS"/>
    <property type="match status" value="1"/>
</dbReference>
<dbReference type="InterPro" id="IPR002303">
    <property type="entry name" value="Valyl-tRNA_ligase"/>
</dbReference>
<dbReference type="SUPFAM" id="SSF46589">
    <property type="entry name" value="tRNA-binding arm"/>
    <property type="match status" value="1"/>
</dbReference>
<dbReference type="Pfam" id="PF10458">
    <property type="entry name" value="Val_tRNA-synt_C"/>
    <property type="match status" value="1"/>
</dbReference>
<comment type="similarity">
    <text evidence="8">Belongs to the class-I aminoacyl-tRNA synthetase family. ValS type 1 subfamily.</text>
</comment>
<comment type="caution">
    <text evidence="12">The sequence shown here is derived from an EMBL/GenBank/DDBJ whole genome shotgun (WGS) entry which is preliminary data.</text>
</comment>
<comment type="domain">
    <text evidence="8">The C-terminal coiled-coil domain is crucial for aminoacylation activity.</text>
</comment>
<feature type="coiled-coil region" evidence="8">
    <location>
        <begin position="835"/>
        <end position="897"/>
    </location>
</feature>
<evidence type="ECO:0000256" key="4">
    <source>
        <dbReference type="ARBA" id="ARBA00022840"/>
    </source>
</evidence>
<comment type="catalytic activity">
    <reaction evidence="7 8">
        <text>tRNA(Val) + L-valine + ATP = L-valyl-tRNA(Val) + AMP + diphosphate</text>
        <dbReference type="Rhea" id="RHEA:10704"/>
        <dbReference type="Rhea" id="RHEA-COMP:9672"/>
        <dbReference type="Rhea" id="RHEA-COMP:9708"/>
        <dbReference type="ChEBI" id="CHEBI:30616"/>
        <dbReference type="ChEBI" id="CHEBI:33019"/>
        <dbReference type="ChEBI" id="CHEBI:57762"/>
        <dbReference type="ChEBI" id="CHEBI:78442"/>
        <dbReference type="ChEBI" id="CHEBI:78537"/>
        <dbReference type="ChEBI" id="CHEBI:456215"/>
        <dbReference type="EC" id="6.1.1.9"/>
    </reaction>
</comment>
<dbReference type="CDD" id="cd00817">
    <property type="entry name" value="ValRS_core"/>
    <property type="match status" value="1"/>
</dbReference>
<dbReference type="PRINTS" id="PR00986">
    <property type="entry name" value="TRNASYNTHVAL"/>
</dbReference>
<dbReference type="Pfam" id="PF08264">
    <property type="entry name" value="Anticodon_1"/>
    <property type="match status" value="1"/>
</dbReference>
<dbReference type="PANTHER" id="PTHR11946:SF93">
    <property type="entry name" value="VALINE--TRNA LIGASE, CHLOROPLASTIC_MITOCHONDRIAL 2"/>
    <property type="match status" value="1"/>
</dbReference>
<comment type="function">
    <text evidence="8">Catalyzes the attachment of valine to tRNA(Val). As ValRS can inadvertently accommodate and process structurally similar amino acids such as threonine, to avoid such errors, it has a 'posttransfer' editing activity that hydrolyzes mischarged Thr-tRNA(Val) in a tRNA-dependent manner.</text>
</comment>
<dbReference type="PROSITE" id="PS00178">
    <property type="entry name" value="AA_TRNA_LIGASE_I"/>
    <property type="match status" value="1"/>
</dbReference>
<dbReference type="InterPro" id="IPR019499">
    <property type="entry name" value="Val-tRNA_synth_tRNA-bd"/>
</dbReference>
<evidence type="ECO:0000313" key="12">
    <source>
        <dbReference type="EMBL" id="MEF3367225.1"/>
    </source>
</evidence>
<dbReference type="Gene3D" id="1.10.287.380">
    <property type="entry name" value="Valyl-tRNA synthetase, C-terminal domain"/>
    <property type="match status" value="1"/>
</dbReference>
<keyword evidence="8" id="KW-0175">Coiled coil</keyword>
<dbReference type="InterPro" id="IPR033705">
    <property type="entry name" value="Anticodon_Ia_Val"/>
</dbReference>
<comment type="subcellular location">
    <subcellularLocation>
        <location evidence="8">Cytoplasm</location>
    </subcellularLocation>
</comment>
<dbReference type="Proteomes" id="UP001350748">
    <property type="component" value="Unassembled WGS sequence"/>
</dbReference>
<feature type="domain" description="Aminoacyl-tRNA synthetase class Ia" evidence="9">
    <location>
        <begin position="16"/>
        <end position="589"/>
    </location>
</feature>
<keyword evidence="3 8" id="KW-0547">Nucleotide-binding</keyword>
<dbReference type="RefSeq" id="WP_332082260.1">
    <property type="nucleotide sequence ID" value="NZ_JAZHYN010000035.1"/>
</dbReference>
<dbReference type="InterPro" id="IPR037118">
    <property type="entry name" value="Val-tRNA_synth_C_sf"/>
</dbReference>
<evidence type="ECO:0000259" key="10">
    <source>
        <dbReference type="Pfam" id="PF08264"/>
    </source>
</evidence>
<name>A0ABU7XJD5_9HYPH</name>
<sequence>MEKTFDPAAIESRIRTAWEDAGAFRAGRPERAGASPYSIVIPPPNVTGSLHMGHALNNTLQDILVRYRRMKGDDVLWQPGTDHAGIATQMVVERQLMERQEHRRALGREKFVERVWEWKAESGGKIVEQLKRLGASCDWSRERFTLDEGLSRAVVKVFVQLYREGLLYKDKRLVNWDPALHTAISDLEVQQVEVKGHLWRFKYPIVDDGGKETGDYIVVATTRPETMLGDTAVAVHPEDERYKALVGKRVRLPLVGRLIPIVADEYSDPEKGTGAVKITPAHDFNDFEVGKRHGLRLVNVLDAQAQMTLKANADFHEGVEPSPELAATVSALDGLDRFAARKLVVEMMEARELLDGIDDHKHMVPHGDRSGAVLEPRLTDQWYVDAKTLAQPALKAVREGRTIFVPKNWEKTYFEWLENIQPWCVSRQLWWGHRIPAWYDEDGNVYVEENEEAALKAARAKLGDGAALTRDEDVLDTWFSSALWPFSTLGWPEETPELARYYPTHTLVTGFDIIFFWVARMMMMGLHFMGEVPFRDVYIHALVRDEKGAKMSKSKGNVIDPLHLIDDYGADALRFTLAAMAAQGRDIKLATSRVEGYRNFATKLWNASRFAEINGCARVANYDPRANKITLNRWIVGEAARTVAEVSAAIDAYRFNDSANAVYRFVWSIFCDWYVELAKPLLQGADGAEKDETRATTSFVLDQIYALLHPFMPFLTEELWAIKGAEGPQRESLLALSAWPALEGLEDAEAESEIGWVVDLISEIRSLRAEMNLTSETELLLIGADAALQARATRWDETIRKLSRLSRLGFADAAPKASAQLLVRGGVAAMPLEGVIDLTAEKARLAKEIAKLEGELKKLDAKLANEGFLAKADEEVIEEHRERREETAARIEKLAAATARLS</sequence>
<organism evidence="12 13">
    <name type="scientific">Methylocystis borbori</name>
    <dbReference type="NCBI Taxonomy" id="3118750"/>
    <lineage>
        <taxon>Bacteria</taxon>
        <taxon>Pseudomonadati</taxon>
        <taxon>Pseudomonadota</taxon>
        <taxon>Alphaproteobacteria</taxon>
        <taxon>Hyphomicrobiales</taxon>
        <taxon>Methylocystaceae</taxon>
        <taxon>Methylocystis</taxon>
    </lineage>
</organism>
<keyword evidence="4 8" id="KW-0067">ATP-binding</keyword>
<feature type="domain" description="Methionyl/Valyl/Leucyl/Isoleucyl-tRNA synthetase anticodon-binding" evidence="10">
    <location>
        <begin position="632"/>
        <end position="778"/>
    </location>
</feature>
<evidence type="ECO:0000259" key="11">
    <source>
        <dbReference type="Pfam" id="PF10458"/>
    </source>
</evidence>
<dbReference type="NCBIfam" id="NF004349">
    <property type="entry name" value="PRK05729.1"/>
    <property type="match status" value="1"/>
</dbReference>
<evidence type="ECO:0000256" key="1">
    <source>
        <dbReference type="ARBA" id="ARBA00022490"/>
    </source>
</evidence>
<comment type="subunit">
    <text evidence="8">Monomer.</text>
</comment>
<dbReference type="InterPro" id="IPR009008">
    <property type="entry name" value="Val/Leu/Ile-tRNA-synth_edit"/>
</dbReference>
<dbReference type="PANTHER" id="PTHR11946">
    <property type="entry name" value="VALYL-TRNA SYNTHETASES"/>
    <property type="match status" value="1"/>
</dbReference>
<dbReference type="SUPFAM" id="SSF52374">
    <property type="entry name" value="Nucleotidylyl transferase"/>
    <property type="match status" value="1"/>
</dbReference>
<evidence type="ECO:0000259" key="9">
    <source>
        <dbReference type="Pfam" id="PF00133"/>
    </source>
</evidence>
<comment type="domain">
    <text evidence="8">ValRS has two distinct active sites: one for aminoacylation and one for editing. The misactivated threonine is translocated from the active site to the editing site.</text>
</comment>
<evidence type="ECO:0000256" key="6">
    <source>
        <dbReference type="ARBA" id="ARBA00023146"/>
    </source>
</evidence>
<feature type="binding site" evidence="8">
    <location>
        <position position="553"/>
    </location>
    <ligand>
        <name>ATP</name>
        <dbReference type="ChEBI" id="CHEBI:30616"/>
    </ligand>
</feature>
<evidence type="ECO:0000256" key="3">
    <source>
        <dbReference type="ARBA" id="ARBA00022741"/>
    </source>
</evidence>
<dbReference type="InterPro" id="IPR009080">
    <property type="entry name" value="tRNAsynth_Ia_anticodon-bd"/>
</dbReference>
<dbReference type="Pfam" id="PF00133">
    <property type="entry name" value="tRNA-synt_1"/>
    <property type="match status" value="1"/>
</dbReference>
<dbReference type="InterPro" id="IPR001412">
    <property type="entry name" value="aa-tRNA-synth_I_CS"/>
</dbReference>
<feature type="short sequence motif" description="'KMSKS' region" evidence="8">
    <location>
        <begin position="550"/>
        <end position="554"/>
    </location>
</feature>
<dbReference type="Gene3D" id="3.90.740.10">
    <property type="entry name" value="Valyl/Leucyl/Isoleucyl-tRNA synthetase, editing domain"/>
    <property type="match status" value="1"/>
</dbReference>
<dbReference type="HAMAP" id="MF_02004">
    <property type="entry name" value="Val_tRNA_synth_type1"/>
    <property type="match status" value="1"/>
</dbReference>
<evidence type="ECO:0000256" key="2">
    <source>
        <dbReference type="ARBA" id="ARBA00022598"/>
    </source>
</evidence>
<keyword evidence="13" id="KW-1185">Reference proteome</keyword>
<dbReference type="SUPFAM" id="SSF50677">
    <property type="entry name" value="ValRS/IleRS/LeuRS editing domain"/>
    <property type="match status" value="1"/>
</dbReference>
<evidence type="ECO:0000256" key="8">
    <source>
        <dbReference type="HAMAP-Rule" id="MF_02004"/>
    </source>
</evidence>
<evidence type="ECO:0000313" key="13">
    <source>
        <dbReference type="Proteomes" id="UP001350748"/>
    </source>
</evidence>
<gene>
    <name evidence="8" type="primary">valS</name>
    <name evidence="12" type="ORF">V3H18_11835</name>
</gene>
<keyword evidence="6 8" id="KW-0030">Aminoacyl-tRNA synthetase</keyword>
<proteinExistence type="inferred from homology"/>
<dbReference type="SUPFAM" id="SSF47323">
    <property type="entry name" value="Anticodon-binding domain of a subclass of class I aminoacyl-tRNA synthetases"/>
    <property type="match status" value="1"/>
</dbReference>
<evidence type="ECO:0000256" key="5">
    <source>
        <dbReference type="ARBA" id="ARBA00022917"/>
    </source>
</evidence>
<dbReference type="Gene3D" id="3.40.50.620">
    <property type="entry name" value="HUPs"/>
    <property type="match status" value="2"/>
</dbReference>
<dbReference type="InterPro" id="IPR014729">
    <property type="entry name" value="Rossmann-like_a/b/a_fold"/>
</dbReference>
<dbReference type="InterPro" id="IPR013155">
    <property type="entry name" value="M/V/L/I-tRNA-synth_anticd-bd"/>
</dbReference>
<evidence type="ECO:0000256" key="7">
    <source>
        <dbReference type="ARBA" id="ARBA00047552"/>
    </source>
</evidence>
<dbReference type="CDD" id="cd07962">
    <property type="entry name" value="Anticodon_Ia_Val"/>
    <property type="match status" value="1"/>
</dbReference>
<dbReference type="EC" id="6.1.1.9" evidence="8"/>